<feature type="compositionally biased region" description="Basic and acidic residues" evidence="1">
    <location>
        <begin position="289"/>
        <end position="300"/>
    </location>
</feature>
<sequence>MHARPLPLLPLPEATVLLGHLPVALLEAIQYKRHRSLSLSTFQPTTLSFLYQTRPPPSTNSKSVTRRRENENKIITSNEASQQIQLVEDKRYIPRFMEPFAQPDDGSAAAVLHESPQKISAAPHCVPNPLPPGDRAGDEDDLDLDDDFEFTFEIQDPDASPAITADEIFSNGQIRPVYPVFNRALLLGAPAPAERVEKNAPVRGTLGRLLIEEREENSVSASSSSSSLGADDLDGIPPGTYCVWAPASPPRCRKSRSTGSSLRWRLHDLVVGRSKSDGKEKFVFLAASEDKKEKEEENSRGRGKAVTEAPAATAHRLYYGNGGQVSGSSGASRRSFLPYKPALVELFANVNGLKRTHHPF</sequence>
<evidence type="ECO:0000313" key="3">
    <source>
        <dbReference type="Proteomes" id="UP001327560"/>
    </source>
</evidence>
<name>A0AAQ3KTN2_9LILI</name>
<feature type="region of interest" description="Disordered" evidence="1">
    <location>
        <begin position="289"/>
        <end position="308"/>
    </location>
</feature>
<organism evidence="2 3">
    <name type="scientific">Canna indica</name>
    <name type="common">Indian-shot</name>
    <dbReference type="NCBI Taxonomy" id="4628"/>
    <lineage>
        <taxon>Eukaryota</taxon>
        <taxon>Viridiplantae</taxon>
        <taxon>Streptophyta</taxon>
        <taxon>Embryophyta</taxon>
        <taxon>Tracheophyta</taxon>
        <taxon>Spermatophyta</taxon>
        <taxon>Magnoliopsida</taxon>
        <taxon>Liliopsida</taxon>
        <taxon>Zingiberales</taxon>
        <taxon>Cannaceae</taxon>
        <taxon>Canna</taxon>
    </lineage>
</organism>
<dbReference type="PANTHER" id="PTHR33095">
    <property type="entry name" value="OS07G0619500 PROTEIN"/>
    <property type="match status" value="1"/>
</dbReference>
<dbReference type="AlphaFoldDB" id="A0AAQ3KTN2"/>
<dbReference type="EMBL" id="CP136896">
    <property type="protein sequence ID" value="WOL14470.1"/>
    <property type="molecule type" value="Genomic_DNA"/>
</dbReference>
<gene>
    <name evidence="2" type="ORF">Cni_G23250</name>
</gene>
<keyword evidence="3" id="KW-1185">Reference proteome</keyword>
<evidence type="ECO:0000313" key="2">
    <source>
        <dbReference type="EMBL" id="WOL14470.1"/>
    </source>
</evidence>
<reference evidence="2 3" key="1">
    <citation type="submission" date="2023-10" db="EMBL/GenBank/DDBJ databases">
        <title>Chromosome-scale genome assembly provides insights into flower coloration mechanisms of Canna indica.</title>
        <authorList>
            <person name="Li C."/>
        </authorList>
    </citation>
    <scope>NUCLEOTIDE SEQUENCE [LARGE SCALE GENOMIC DNA]</scope>
    <source>
        <tissue evidence="2">Flower</tissue>
    </source>
</reference>
<dbReference type="Pfam" id="PF07816">
    <property type="entry name" value="DUF1645"/>
    <property type="match status" value="1"/>
</dbReference>
<dbReference type="PANTHER" id="PTHR33095:SF127">
    <property type="entry name" value="OS05G0578100 PROTEIN"/>
    <property type="match status" value="1"/>
</dbReference>
<accession>A0AAQ3KTN2</accession>
<dbReference type="Proteomes" id="UP001327560">
    <property type="component" value="Chromosome 7"/>
</dbReference>
<dbReference type="InterPro" id="IPR012442">
    <property type="entry name" value="DUF1645_plant"/>
</dbReference>
<proteinExistence type="predicted"/>
<protein>
    <submittedName>
        <fullName evidence="2">Uncharacterized protein</fullName>
    </submittedName>
</protein>
<evidence type="ECO:0000256" key="1">
    <source>
        <dbReference type="SAM" id="MobiDB-lite"/>
    </source>
</evidence>